<comment type="caution">
    <text evidence="1">The sequence shown here is derived from an EMBL/GenBank/DDBJ whole genome shotgun (WGS) entry which is preliminary data.</text>
</comment>
<proteinExistence type="predicted"/>
<protein>
    <submittedName>
        <fullName evidence="1">Uncharacterized protein</fullName>
    </submittedName>
</protein>
<reference evidence="1 2" key="1">
    <citation type="submission" date="2019-11" db="EMBL/GenBank/DDBJ databases">
        <title>Comparison of genomes from free-living endosymbiotic cyanobacteria isolated from Azolla.</title>
        <authorList>
            <person name="Thiel T."/>
            <person name="Pratte B."/>
        </authorList>
    </citation>
    <scope>NUCLEOTIDE SEQUENCE [LARGE SCALE GENOMIC DNA]</scope>
    <source>
        <strain evidence="1 2">N2B</strain>
    </source>
</reference>
<gene>
    <name evidence="1" type="ORF">GNE12_05060</name>
</gene>
<dbReference type="Proteomes" id="UP000570851">
    <property type="component" value="Unassembled WGS sequence"/>
</dbReference>
<dbReference type="EMBL" id="JACKZP010000011">
    <property type="protein sequence ID" value="MBC1301281.1"/>
    <property type="molecule type" value="Genomic_DNA"/>
</dbReference>
<evidence type="ECO:0000313" key="1">
    <source>
        <dbReference type="EMBL" id="MBC1301281.1"/>
    </source>
</evidence>
<name>A0ABR6S4F4_ANAVA</name>
<organism evidence="1 2">
    <name type="scientific">Trichormus variabilis N2B</name>
    <dbReference type="NCBI Taxonomy" id="2681315"/>
    <lineage>
        <taxon>Bacteria</taxon>
        <taxon>Bacillati</taxon>
        <taxon>Cyanobacteriota</taxon>
        <taxon>Cyanophyceae</taxon>
        <taxon>Nostocales</taxon>
        <taxon>Nostocaceae</taxon>
        <taxon>Trichormus</taxon>
    </lineage>
</organism>
<keyword evidence="2" id="KW-1185">Reference proteome</keyword>
<dbReference type="RefSeq" id="WP_013036480.1">
    <property type="nucleotide sequence ID" value="NZ_JACKZP010000011.1"/>
</dbReference>
<evidence type="ECO:0000313" key="2">
    <source>
        <dbReference type="Proteomes" id="UP000570851"/>
    </source>
</evidence>
<sequence>MKNKFLVTLLKSIPENLVIEIELPNTPENCVDDREHWLRHVQAELEIIELHAEYSEPYEGDEDTEPETEMTVKELLEFLLNFDADLEVKILHPYGEYFDVESVGVQARTLIITGKTV</sequence>
<accession>A0ABR6S4F4</accession>
<dbReference type="GeneID" id="58725317"/>